<accession>A0AA38QA84</accession>
<feature type="signal peptide" evidence="1">
    <location>
        <begin position="1"/>
        <end position="25"/>
    </location>
</feature>
<dbReference type="Proteomes" id="UP001163850">
    <property type="component" value="Unassembled WGS sequence"/>
</dbReference>
<evidence type="ECO:0008006" key="4">
    <source>
        <dbReference type="Google" id="ProtNLM"/>
    </source>
</evidence>
<sequence>MQLRSCASSFISLASWPVLLYLLESVMINSSPLGSHYFFEEQITIAGNYRALERKHLAYQPSKRRPKPNHIPVLHRFNLIQRHRFHPCSASAVLTLCNYWDVLTTLLWTRGA</sequence>
<name>A0AA38QA84_9AGAR</name>
<reference evidence="2" key="1">
    <citation type="submission" date="2022-08" db="EMBL/GenBank/DDBJ databases">
        <authorList>
            <consortium name="DOE Joint Genome Institute"/>
            <person name="Min B."/>
            <person name="Riley R."/>
            <person name="Sierra-Patev S."/>
            <person name="Naranjo-Ortiz M."/>
            <person name="Looney B."/>
            <person name="Konkel Z."/>
            <person name="Slot J.C."/>
            <person name="Sakamoto Y."/>
            <person name="Steenwyk J.L."/>
            <person name="Rokas A."/>
            <person name="Carro J."/>
            <person name="Camarero S."/>
            <person name="Ferreira P."/>
            <person name="Molpeceres G."/>
            <person name="Ruiz-Duenas F.J."/>
            <person name="Serrano A."/>
            <person name="Henrissat B."/>
            <person name="Drula E."/>
            <person name="Hughes K.W."/>
            <person name="Mata J.L."/>
            <person name="Ishikawa N.K."/>
            <person name="Vargas-Isla R."/>
            <person name="Ushijima S."/>
            <person name="Smith C.A."/>
            <person name="Ahrendt S."/>
            <person name="Andreopoulos W."/>
            <person name="He G."/>
            <person name="Labutti K."/>
            <person name="Lipzen A."/>
            <person name="Ng V."/>
            <person name="Sandor L."/>
            <person name="Barry K."/>
            <person name="Martinez A.T."/>
            <person name="Xiao Y."/>
            <person name="Gibbons J.G."/>
            <person name="Terashima K."/>
            <person name="Hibbett D.S."/>
            <person name="Grigoriev I.V."/>
        </authorList>
    </citation>
    <scope>NUCLEOTIDE SEQUENCE</scope>
    <source>
        <strain evidence="2">TFB7829</strain>
    </source>
</reference>
<evidence type="ECO:0000256" key="1">
    <source>
        <dbReference type="SAM" id="SignalP"/>
    </source>
</evidence>
<evidence type="ECO:0000313" key="2">
    <source>
        <dbReference type="EMBL" id="KAJ3989858.1"/>
    </source>
</evidence>
<keyword evidence="1" id="KW-0732">Signal</keyword>
<feature type="chain" id="PRO_5041322299" description="Secreted protein" evidence="1">
    <location>
        <begin position="26"/>
        <end position="112"/>
    </location>
</feature>
<proteinExistence type="predicted"/>
<gene>
    <name evidence="2" type="ORF">F5890DRAFT_1483236</name>
</gene>
<comment type="caution">
    <text evidence="2">The sequence shown here is derived from an EMBL/GenBank/DDBJ whole genome shotgun (WGS) entry which is preliminary data.</text>
</comment>
<dbReference type="AlphaFoldDB" id="A0AA38QA84"/>
<organism evidence="2 3">
    <name type="scientific">Lentinula detonsa</name>
    <dbReference type="NCBI Taxonomy" id="2804962"/>
    <lineage>
        <taxon>Eukaryota</taxon>
        <taxon>Fungi</taxon>
        <taxon>Dikarya</taxon>
        <taxon>Basidiomycota</taxon>
        <taxon>Agaricomycotina</taxon>
        <taxon>Agaricomycetes</taxon>
        <taxon>Agaricomycetidae</taxon>
        <taxon>Agaricales</taxon>
        <taxon>Marasmiineae</taxon>
        <taxon>Omphalotaceae</taxon>
        <taxon>Lentinula</taxon>
    </lineage>
</organism>
<dbReference type="EMBL" id="MU801894">
    <property type="protein sequence ID" value="KAJ3989858.1"/>
    <property type="molecule type" value="Genomic_DNA"/>
</dbReference>
<evidence type="ECO:0000313" key="3">
    <source>
        <dbReference type="Proteomes" id="UP001163850"/>
    </source>
</evidence>
<protein>
    <recommendedName>
        <fullName evidence="4">Secreted protein</fullName>
    </recommendedName>
</protein>